<evidence type="ECO:0000313" key="1">
    <source>
        <dbReference type="EMBL" id="GFR62877.1"/>
    </source>
</evidence>
<dbReference type="Proteomes" id="UP000762676">
    <property type="component" value="Unassembled WGS sequence"/>
</dbReference>
<dbReference type="AlphaFoldDB" id="A0AAV4EPC1"/>
<organism evidence="1 2">
    <name type="scientific">Elysia marginata</name>
    <dbReference type="NCBI Taxonomy" id="1093978"/>
    <lineage>
        <taxon>Eukaryota</taxon>
        <taxon>Metazoa</taxon>
        <taxon>Spiralia</taxon>
        <taxon>Lophotrochozoa</taxon>
        <taxon>Mollusca</taxon>
        <taxon>Gastropoda</taxon>
        <taxon>Heterobranchia</taxon>
        <taxon>Euthyneura</taxon>
        <taxon>Panpulmonata</taxon>
        <taxon>Sacoglossa</taxon>
        <taxon>Placobranchoidea</taxon>
        <taxon>Plakobranchidae</taxon>
        <taxon>Elysia</taxon>
    </lineage>
</organism>
<name>A0AAV4EPC1_9GAST</name>
<dbReference type="EMBL" id="BMAT01007362">
    <property type="protein sequence ID" value="GFR62877.1"/>
    <property type="molecule type" value="Genomic_DNA"/>
</dbReference>
<keyword evidence="2" id="KW-1185">Reference proteome</keyword>
<accession>A0AAV4EPC1</accession>
<comment type="caution">
    <text evidence="1">The sequence shown here is derived from an EMBL/GenBank/DDBJ whole genome shotgun (WGS) entry which is preliminary data.</text>
</comment>
<sequence length="84" mass="9184">MSTIKKYPYFSTCGYLVAAVRGTQSYGALANANLDTRTDKLWSLVRDYVAPPDDSMDLMAMIHSLPNNLPNTLTPTKTIGLSNA</sequence>
<protein>
    <submittedName>
        <fullName evidence="1">Uncharacterized protein</fullName>
    </submittedName>
</protein>
<gene>
    <name evidence="1" type="ORF">ElyMa_003592200</name>
</gene>
<reference evidence="1 2" key="1">
    <citation type="journal article" date="2021" name="Elife">
        <title>Chloroplast acquisition without the gene transfer in kleptoplastic sea slugs, Plakobranchus ocellatus.</title>
        <authorList>
            <person name="Maeda T."/>
            <person name="Takahashi S."/>
            <person name="Yoshida T."/>
            <person name="Shimamura S."/>
            <person name="Takaki Y."/>
            <person name="Nagai Y."/>
            <person name="Toyoda A."/>
            <person name="Suzuki Y."/>
            <person name="Arimoto A."/>
            <person name="Ishii H."/>
            <person name="Satoh N."/>
            <person name="Nishiyama T."/>
            <person name="Hasebe M."/>
            <person name="Maruyama T."/>
            <person name="Minagawa J."/>
            <person name="Obokata J."/>
            <person name="Shigenobu S."/>
        </authorList>
    </citation>
    <scope>NUCLEOTIDE SEQUENCE [LARGE SCALE GENOMIC DNA]</scope>
</reference>
<proteinExistence type="predicted"/>
<evidence type="ECO:0000313" key="2">
    <source>
        <dbReference type="Proteomes" id="UP000762676"/>
    </source>
</evidence>